<comment type="caution">
    <text evidence="2">The sequence shown here is derived from an EMBL/GenBank/DDBJ whole genome shotgun (WGS) entry which is preliminary data.</text>
</comment>
<evidence type="ECO:0008006" key="4">
    <source>
        <dbReference type="Google" id="ProtNLM"/>
    </source>
</evidence>
<proteinExistence type="predicted"/>
<name>A0ABX1L2V8_9LACO</name>
<evidence type="ECO:0000313" key="2">
    <source>
        <dbReference type="EMBL" id="NLR28656.1"/>
    </source>
</evidence>
<reference evidence="2 3" key="1">
    <citation type="submission" date="2020-03" db="EMBL/GenBank/DDBJ databases">
        <authorList>
            <person name="Zhang Z."/>
            <person name="Guo Z."/>
            <person name="Hou Q."/>
            <person name="Shen X."/>
        </authorList>
    </citation>
    <scope>NUCLEOTIDE SEQUENCE [LARGE SCALE GENOMIC DNA]</scope>
    <source>
        <strain evidence="2 3">HBUAS51329</strain>
    </source>
</reference>
<feature type="transmembrane region" description="Helical" evidence="1">
    <location>
        <begin position="101"/>
        <end position="122"/>
    </location>
</feature>
<feature type="transmembrane region" description="Helical" evidence="1">
    <location>
        <begin position="128"/>
        <end position="147"/>
    </location>
</feature>
<keyword evidence="3" id="KW-1185">Reference proteome</keyword>
<evidence type="ECO:0000256" key="1">
    <source>
        <dbReference type="SAM" id="Phobius"/>
    </source>
</evidence>
<protein>
    <recommendedName>
        <fullName evidence="4">DUF1453 domain-containing protein</fullName>
    </recommendedName>
</protein>
<dbReference type="RefSeq" id="WP_168848618.1">
    <property type="nucleotide sequence ID" value="NZ_JAAVSD010000001.1"/>
</dbReference>
<feature type="transmembrane region" description="Helical" evidence="1">
    <location>
        <begin position="63"/>
        <end position="80"/>
    </location>
</feature>
<keyword evidence="1" id="KW-0472">Membrane</keyword>
<evidence type="ECO:0000313" key="3">
    <source>
        <dbReference type="Proteomes" id="UP000707477"/>
    </source>
</evidence>
<dbReference type="EMBL" id="JAAVSD010000001">
    <property type="protein sequence ID" value="NLR28656.1"/>
    <property type="molecule type" value="Genomic_DNA"/>
</dbReference>
<accession>A0ABX1L2V8</accession>
<sequence>MGNLNLVNWVLGAWLLIVVVKRQLEPRVIRFKVNFFILIILLGFASIGDAFQKQHLQITPTQAAIFGSLSLAGALVFGWLRAQSYHLWVNDQGVVMRQGNWLTLVWWLIGIAVHLGVDHLWTGSSVTLLLYLGVTLLAQRGGVWWLAQRQYPVAMQANQVRQAAGHHERHQR</sequence>
<organism evidence="2 3">
    <name type="scientific">Levilactobacillus tujiorum</name>
    <dbReference type="NCBI Taxonomy" id="2912243"/>
    <lineage>
        <taxon>Bacteria</taxon>
        <taxon>Bacillati</taxon>
        <taxon>Bacillota</taxon>
        <taxon>Bacilli</taxon>
        <taxon>Lactobacillales</taxon>
        <taxon>Lactobacillaceae</taxon>
        <taxon>Levilactobacillus</taxon>
    </lineage>
</organism>
<feature type="transmembrane region" description="Helical" evidence="1">
    <location>
        <begin position="31"/>
        <end position="51"/>
    </location>
</feature>
<keyword evidence="1" id="KW-0812">Transmembrane</keyword>
<dbReference type="Proteomes" id="UP000707477">
    <property type="component" value="Unassembled WGS sequence"/>
</dbReference>
<keyword evidence="1" id="KW-1133">Transmembrane helix</keyword>
<gene>
    <name evidence="2" type="ORF">HEQ44_00455</name>
</gene>